<name>A0ACB8BKV1_9AGAM</name>
<comment type="caution">
    <text evidence="1">The sequence shown here is derived from an EMBL/GenBank/DDBJ whole genome shotgun (WGS) entry which is preliminary data.</text>
</comment>
<organism evidence="1 2">
    <name type="scientific">Leucogyrophana mollusca</name>
    <dbReference type="NCBI Taxonomy" id="85980"/>
    <lineage>
        <taxon>Eukaryota</taxon>
        <taxon>Fungi</taxon>
        <taxon>Dikarya</taxon>
        <taxon>Basidiomycota</taxon>
        <taxon>Agaricomycotina</taxon>
        <taxon>Agaricomycetes</taxon>
        <taxon>Agaricomycetidae</taxon>
        <taxon>Boletales</taxon>
        <taxon>Boletales incertae sedis</taxon>
        <taxon>Leucogyrophana</taxon>
    </lineage>
</organism>
<proteinExistence type="predicted"/>
<evidence type="ECO:0000313" key="1">
    <source>
        <dbReference type="EMBL" id="KAH7925178.1"/>
    </source>
</evidence>
<dbReference type="EMBL" id="MU266407">
    <property type="protein sequence ID" value="KAH7925178.1"/>
    <property type="molecule type" value="Genomic_DNA"/>
</dbReference>
<keyword evidence="2" id="KW-1185">Reference proteome</keyword>
<reference evidence="1" key="1">
    <citation type="journal article" date="2021" name="New Phytol.">
        <title>Evolutionary innovations through gain and loss of genes in the ectomycorrhizal Boletales.</title>
        <authorList>
            <person name="Wu G."/>
            <person name="Miyauchi S."/>
            <person name="Morin E."/>
            <person name="Kuo A."/>
            <person name="Drula E."/>
            <person name="Varga T."/>
            <person name="Kohler A."/>
            <person name="Feng B."/>
            <person name="Cao Y."/>
            <person name="Lipzen A."/>
            <person name="Daum C."/>
            <person name="Hundley H."/>
            <person name="Pangilinan J."/>
            <person name="Johnson J."/>
            <person name="Barry K."/>
            <person name="LaButti K."/>
            <person name="Ng V."/>
            <person name="Ahrendt S."/>
            <person name="Min B."/>
            <person name="Choi I.G."/>
            <person name="Park H."/>
            <person name="Plett J.M."/>
            <person name="Magnuson J."/>
            <person name="Spatafora J.W."/>
            <person name="Nagy L.G."/>
            <person name="Henrissat B."/>
            <person name="Grigoriev I.V."/>
            <person name="Yang Z.L."/>
            <person name="Xu J."/>
            <person name="Martin F.M."/>
        </authorList>
    </citation>
    <scope>NUCLEOTIDE SEQUENCE</scope>
    <source>
        <strain evidence="1">KUC20120723A-06</strain>
    </source>
</reference>
<accession>A0ACB8BKV1</accession>
<sequence>MLSSFVLLFLLGSSLARTSVNPMDLFKRISSSCGTAGPLSCHNTTAVNTCCTEYPGGLILQTQFWDTDVAGSPADSWTIHGLWPDNCDGTYTEDCDPSRDYTNITALLTSQNATSTLDYMQQYWLNDDGTSEELWEHEWATHGTCYSTLEVSCLPSGSPAGAEAVAFFETVVRLFQTLPTYTWLADAGITPTSDQTFTLSELTSALSTGSGGYTPALGCDGSELDEISWYFNLRGSVIDGDFVPINSPESSSCPSSGIQYLPKQSS</sequence>
<evidence type="ECO:0000313" key="2">
    <source>
        <dbReference type="Proteomes" id="UP000790709"/>
    </source>
</evidence>
<protein>
    <submittedName>
        <fullName evidence="1">Ribonuclease T2</fullName>
    </submittedName>
</protein>
<dbReference type="Proteomes" id="UP000790709">
    <property type="component" value="Unassembled WGS sequence"/>
</dbReference>
<gene>
    <name evidence="1" type="ORF">BV22DRAFT_1162098</name>
</gene>